<comment type="caution">
    <text evidence="3">The sequence shown here is derived from an EMBL/GenBank/DDBJ whole genome shotgun (WGS) entry which is preliminary data.</text>
</comment>
<evidence type="ECO:0008006" key="5">
    <source>
        <dbReference type="Google" id="ProtNLM"/>
    </source>
</evidence>
<dbReference type="RefSeq" id="WP_338009479.1">
    <property type="nucleotide sequence ID" value="NZ_JAOPKB010000030.1"/>
</dbReference>
<keyword evidence="2" id="KW-1133">Transmembrane helix</keyword>
<feature type="region of interest" description="Disordered" evidence="1">
    <location>
        <begin position="1"/>
        <end position="23"/>
    </location>
</feature>
<organism evidence="3 4">
    <name type="scientific">Natronoglomus mannanivorans</name>
    <dbReference type="NCBI Taxonomy" id="2979990"/>
    <lineage>
        <taxon>Archaea</taxon>
        <taxon>Methanobacteriati</taxon>
        <taxon>Methanobacteriota</taxon>
        <taxon>Stenosarchaea group</taxon>
        <taxon>Halobacteria</taxon>
        <taxon>Halobacteriales</taxon>
        <taxon>Natrialbaceae</taxon>
        <taxon>Natronoglomus</taxon>
    </lineage>
</organism>
<keyword evidence="2" id="KW-0472">Membrane</keyword>
<dbReference type="PROSITE" id="PS51318">
    <property type="entry name" value="TAT"/>
    <property type="match status" value="1"/>
</dbReference>
<sequence length="529" mass="56694">MSFDNEARNGPEPSFSEDETTESIDYEHGASLTRRQMMIATAGVALAVSATGTAAAASYNFESEYAPTPRVPGSVTIDEHTAGMTSALEYIADDESDADYRDDGVSLAPRDDEDEPHNPVRYWPDRVDSSEFRAFPRGETREVEEDGETVNEDISWTDVDEWTIDVGAGSVDATSAASGADAIVVSADGDETIARFDAVDIDSGVARKYIQAIVRVEDVGEESAVSIRAVDANDGSELLAGADVELDGPNTYVVQKQIGELEGADDLGAIDAVEVVADDCDVTIAGLNMDRASAWSFGTTEVVDEESDDDELTTETVREPVGEVALADVDDGPLSTLDSAFGDATIRDLDVDIELDVGGLSEDAVELDVVDAPRHSPDRRMRLVVNFELPTAYALEYNALALEDTVAHPSDRHRVVEFVTGEEDPVTLEAIDDEDVDGWVSRTVDYRDGDLDDELTLTSSVNAGEVVSVYYEILVTDSEESELEDTSGVAMGPTDSESGGFFATLFSIPGIIASALGIAGIRAWFARRT</sequence>
<protein>
    <recommendedName>
        <fullName evidence="5">PGF-CTERM protein</fullName>
    </recommendedName>
</protein>
<keyword evidence="2" id="KW-0812">Transmembrane</keyword>
<evidence type="ECO:0000313" key="4">
    <source>
        <dbReference type="Proteomes" id="UP001320972"/>
    </source>
</evidence>
<dbReference type="Proteomes" id="UP001320972">
    <property type="component" value="Unassembled WGS sequence"/>
</dbReference>
<reference evidence="3 4" key="1">
    <citation type="submission" date="2022-09" db="EMBL/GenBank/DDBJ databases">
        <title>Enrichment on poylsaccharides allowed isolation of novel metabolic and taxonomic groups of Haloarchaea.</title>
        <authorList>
            <person name="Sorokin D.Y."/>
            <person name="Elcheninov A.G."/>
            <person name="Khizhniak T.V."/>
            <person name="Kolganova T.V."/>
            <person name="Kublanov I.V."/>
        </authorList>
    </citation>
    <scope>NUCLEOTIDE SEQUENCE [LARGE SCALE GENOMIC DNA]</scope>
    <source>
        <strain evidence="3 4">AArc-m2/3/4</strain>
    </source>
</reference>
<accession>A0ABT2QLW5</accession>
<feature type="region of interest" description="Disordered" evidence="1">
    <location>
        <begin position="94"/>
        <end position="120"/>
    </location>
</feature>
<name>A0ABT2QLW5_9EURY</name>
<keyword evidence="4" id="KW-1185">Reference proteome</keyword>
<dbReference type="EMBL" id="JAOPKB010000030">
    <property type="protein sequence ID" value="MCU4975933.1"/>
    <property type="molecule type" value="Genomic_DNA"/>
</dbReference>
<feature type="transmembrane region" description="Helical" evidence="2">
    <location>
        <begin position="501"/>
        <end position="525"/>
    </location>
</feature>
<dbReference type="InterPro" id="IPR006311">
    <property type="entry name" value="TAT_signal"/>
</dbReference>
<evidence type="ECO:0000256" key="1">
    <source>
        <dbReference type="SAM" id="MobiDB-lite"/>
    </source>
</evidence>
<evidence type="ECO:0000313" key="3">
    <source>
        <dbReference type="EMBL" id="MCU4975933.1"/>
    </source>
</evidence>
<proteinExistence type="predicted"/>
<gene>
    <name evidence="3" type="ORF">OB955_24970</name>
</gene>
<evidence type="ECO:0000256" key="2">
    <source>
        <dbReference type="SAM" id="Phobius"/>
    </source>
</evidence>